<keyword evidence="2" id="KW-1185">Reference proteome</keyword>
<reference evidence="1 2" key="1">
    <citation type="submission" date="2018-09" db="EMBL/GenBank/DDBJ databases">
        <title>Whole genome sequencing of Idiomarina andamanensis W-5T (LMG 29773T= JCM 31645T).</title>
        <authorList>
            <person name="Das S.K."/>
        </authorList>
    </citation>
    <scope>NUCLEOTIDE SEQUENCE [LARGE SCALE GENOMIC DNA]</scope>
    <source>
        <strain evidence="1 2">W-5T</strain>
    </source>
</reference>
<sequence>MKVKVFIFALLSVFLLSSCEHQQPRQQHSSKAKIFHKIDPDQPLVEEPFVITFTTPAEVLLENGKIEGISMYMGSIPLILEQIAVGKWQAKLWLGACSDPQMQWQGTVPWRHRENSIRGVYVFQFKTETN</sequence>
<gene>
    <name evidence="1" type="ORF">D3795_02925</name>
</gene>
<evidence type="ECO:0000313" key="2">
    <source>
        <dbReference type="Proteomes" id="UP000427820"/>
    </source>
</evidence>
<organism evidence="1 2">
    <name type="scientific">Pseudidiomarina andamanensis</name>
    <dbReference type="NCBI Taxonomy" id="1940690"/>
    <lineage>
        <taxon>Bacteria</taxon>
        <taxon>Pseudomonadati</taxon>
        <taxon>Pseudomonadota</taxon>
        <taxon>Gammaproteobacteria</taxon>
        <taxon>Alteromonadales</taxon>
        <taxon>Idiomarinaceae</taxon>
        <taxon>Pseudidiomarina</taxon>
    </lineage>
</organism>
<dbReference type="EMBL" id="CP032551">
    <property type="protein sequence ID" value="QGT95194.1"/>
    <property type="molecule type" value="Genomic_DNA"/>
</dbReference>
<dbReference type="PROSITE" id="PS51257">
    <property type="entry name" value="PROKAR_LIPOPROTEIN"/>
    <property type="match status" value="1"/>
</dbReference>
<name>A0AA92ERR8_9GAMM</name>
<dbReference type="Proteomes" id="UP000427820">
    <property type="component" value="Chromosome"/>
</dbReference>
<protein>
    <submittedName>
        <fullName evidence="1">Uncharacterized protein</fullName>
    </submittedName>
</protein>
<dbReference type="KEGG" id="panm:D3795_02925"/>
<accession>A0AA92ERR8</accession>
<proteinExistence type="predicted"/>
<evidence type="ECO:0000313" key="1">
    <source>
        <dbReference type="EMBL" id="QGT95194.1"/>
    </source>
</evidence>
<dbReference type="AlphaFoldDB" id="A0AA92ERR8"/>